<name>A0ABS3Q8M3_9BACT</name>
<proteinExistence type="predicted"/>
<evidence type="ECO:0000313" key="2">
    <source>
        <dbReference type="Proteomes" id="UP000664369"/>
    </source>
</evidence>
<dbReference type="RefSeq" id="WP_208173139.1">
    <property type="nucleotide sequence ID" value="NZ_JAGETZ010000001.1"/>
</dbReference>
<gene>
    <name evidence="1" type="ORF">J4E00_00965</name>
</gene>
<organism evidence="1 2">
    <name type="scientific">Hymenobacter negativus</name>
    <dbReference type="NCBI Taxonomy" id="2795026"/>
    <lineage>
        <taxon>Bacteria</taxon>
        <taxon>Pseudomonadati</taxon>
        <taxon>Bacteroidota</taxon>
        <taxon>Cytophagia</taxon>
        <taxon>Cytophagales</taxon>
        <taxon>Hymenobacteraceae</taxon>
        <taxon>Hymenobacter</taxon>
    </lineage>
</organism>
<comment type="caution">
    <text evidence="1">The sequence shown here is derived from an EMBL/GenBank/DDBJ whole genome shotgun (WGS) entry which is preliminary data.</text>
</comment>
<reference evidence="1 2" key="1">
    <citation type="submission" date="2021-03" db="EMBL/GenBank/DDBJ databases">
        <authorList>
            <person name="Kim M.K."/>
        </authorList>
    </citation>
    <scope>NUCLEOTIDE SEQUENCE [LARGE SCALE GENOMIC DNA]</scope>
    <source>
        <strain evidence="1 2">BT442</strain>
    </source>
</reference>
<accession>A0ABS3Q8M3</accession>
<protein>
    <submittedName>
        <fullName evidence="1">Uncharacterized protein</fullName>
    </submittedName>
</protein>
<keyword evidence="2" id="KW-1185">Reference proteome</keyword>
<evidence type="ECO:0000313" key="1">
    <source>
        <dbReference type="EMBL" id="MBO2007601.1"/>
    </source>
</evidence>
<sequence length="132" mass="14139">MPSNFAAATNLVLERYAQAAQAAEHAATATRQKLDKAQMSAEISRRYALFAAGNEAQASSGEVVLLPQVEATPPGVLDYYDQWLGEQTRKTSNKSGQDLSKSYLASLANTRDVLEDFAGKDAPLALPALDHA</sequence>
<dbReference type="Proteomes" id="UP000664369">
    <property type="component" value="Unassembled WGS sequence"/>
</dbReference>
<dbReference type="EMBL" id="JAGETZ010000001">
    <property type="protein sequence ID" value="MBO2007601.1"/>
    <property type="molecule type" value="Genomic_DNA"/>
</dbReference>